<organism evidence="3 4">
    <name type="scientific">Tetrabaena socialis</name>
    <dbReference type="NCBI Taxonomy" id="47790"/>
    <lineage>
        <taxon>Eukaryota</taxon>
        <taxon>Viridiplantae</taxon>
        <taxon>Chlorophyta</taxon>
        <taxon>core chlorophytes</taxon>
        <taxon>Chlorophyceae</taxon>
        <taxon>CS clade</taxon>
        <taxon>Chlamydomonadales</taxon>
        <taxon>Tetrabaenaceae</taxon>
        <taxon>Tetrabaena</taxon>
    </lineage>
</organism>
<keyword evidence="3" id="KW-0413">Isomerase</keyword>
<dbReference type="GO" id="GO:0034976">
    <property type="term" value="P:response to endoplasmic reticulum stress"/>
    <property type="evidence" value="ECO:0007669"/>
    <property type="project" value="TreeGrafter"/>
</dbReference>
<dbReference type="SUPFAM" id="SSF52833">
    <property type="entry name" value="Thioredoxin-like"/>
    <property type="match status" value="1"/>
</dbReference>
<dbReference type="GO" id="GO:0016853">
    <property type="term" value="F:isomerase activity"/>
    <property type="evidence" value="ECO:0007669"/>
    <property type="project" value="UniProtKB-KW"/>
</dbReference>
<keyword evidence="1" id="KW-0732">Signal</keyword>
<dbReference type="PROSITE" id="PS51352">
    <property type="entry name" value="THIOREDOXIN_2"/>
    <property type="match status" value="1"/>
</dbReference>
<dbReference type="GO" id="GO:0005788">
    <property type="term" value="C:endoplasmic reticulum lumen"/>
    <property type="evidence" value="ECO:0007669"/>
    <property type="project" value="TreeGrafter"/>
</dbReference>
<accession>A0A2J8A5I6</accession>
<dbReference type="EMBL" id="PGGS01000163">
    <property type="protein sequence ID" value="PNH07753.1"/>
    <property type="molecule type" value="Genomic_DNA"/>
</dbReference>
<name>A0A2J8A5I6_9CHLO</name>
<gene>
    <name evidence="3" type="ORF">TSOC_005781</name>
</gene>
<feature type="signal peptide" evidence="1">
    <location>
        <begin position="1"/>
        <end position="22"/>
    </location>
</feature>
<dbReference type="PANTHER" id="PTHR45815">
    <property type="entry name" value="PROTEIN DISULFIDE-ISOMERASE A6"/>
    <property type="match status" value="1"/>
</dbReference>
<dbReference type="GO" id="GO:0015035">
    <property type="term" value="F:protein-disulfide reductase activity"/>
    <property type="evidence" value="ECO:0007669"/>
    <property type="project" value="TreeGrafter"/>
</dbReference>
<feature type="chain" id="PRO_5014334893" evidence="1">
    <location>
        <begin position="23"/>
        <end position="115"/>
    </location>
</feature>
<reference evidence="3 4" key="1">
    <citation type="journal article" date="2017" name="Mol. Biol. Evol.">
        <title>The 4-celled Tetrabaena socialis nuclear genome reveals the essential components for genetic control of cell number at the origin of multicellularity in the volvocine lineage.</title>
        <authorList>
            <person name="Featherston J."/>
            <person name="Arakaki Y."/>
            <person name="Hanschen E.R."/>
            <person name="Ferris P.J."/>
            <person name="Michod R.E."/>
            <person name="Olson B.J.S.C."/>
            <person name="Nozaki H."/>
            <person name="Durand P.M."/>
        </authorList>
    </citation>
    <scope>NUCLEOTIDE SEQUENCE [LARGE SCALE GENOMIC DNA]</scope>
    <source>
        <strain evidence="3 4">NIES-571</strain>
    </source>
</reference>
<dbReference type="Gene3D" id="3.40.30.10">
    <property type="entry name" value="Glutaredoxin"/>
    <property type="match status" value="1"/>
</dbReference>
<evidence type="ECO:0000256" key="1">
    <source>
        <dbReference type="SAM" id="SignalP"/>
    </source>
</evidence>
<evidence type="ECO:0000313" key="3">
    <source>
        <dbReference type="EMBL" id="PNH07753.1"/>
    </source>
</evidence>
<dbReference type="InterPro" id="IPR017937">
    <property type="entry name" value="Thioredoxin_CS"/>
</dbReference>
<evidence type="ECO:0000313" key="4">
    <source>
        <dbReference type="Proteomes" id="UP000236333"/>
    </source>
</evidence>
<dbReference type="OrthoDB" id="10264505at2759"/>
<proteinExistence type="predicted"/>
<evidence type="ECO:0000259" key="2">
    <source>
        <dbReference type="PROSITE" id="PS51352"/>
    </source>
</evidence>
<protein>
    <submittedName>
        <fullName evidence="3">Protein disulfide-isomerase like 2-2</fullName>
    </submittedName>
</protein>
<dbReference type="AlphaFoldDB" id="A0A2J8A5I6"/>
<dbReference type="Proteomes" id="UP000236333">
    <property type="component" value="Unassembled WGS sequence"/>
</dbReference>
<feature type="domain" description="Thioredoxin" evidence="2">
    <location>
        <begin position="12"/>
        <end position="115"/>
    </location>
</feature>
<keyword evidence="4" id="KW-1185">Reference proteome</keyword>
<dbReference type="InterPro" id="IPR013766">
    <property type="entry name" value="Thioredoxin_domain"/>
</dbReference>
<sequence>MAMDRQLAVSALLLLGLASASAMYSSSGPVVELTSSNLKAKIKASGIMLTEFYAPWCGHCKSLQPVWEQAAKALKGMVAVGAVDADQHKEVGGEYGVKVRRRACLCVRGGVAGIV</sequence>
<dbReference type="PANTHER" id="PTHR45815:SF3">
    <property type="entry name" value="PROTEIN DISULFIDE-ISOMERASE A6"/>
    <property type="match status" value="1"/>
</dbReference>
<dbReference type="InterPro" id="IPR036249">
    <property type="entry name" value="Thioredoxin-like_sf"/>
</dbReference>
<comment type="caution">
    <text evidence="3">The sequence shown here is derived from an EMBL/GenBank/DDBJ whole genome shotgun (WGS) entry which is preliminary data.</text>
</comment>
<dbReference type="PROSITE" id="PS00194">
    <property type="entry name" value="THIOREDOXIN_1"/>
    <property type="match status" value="1"/>
</dbReference>
<dbReference type="Pfam" id="PF00085">
    <property type="entry name" value="Thioredoxin"/>
    <property type="match status" value="1"/>
</dbReference>